<dbReference type="RefSeq" id="WP_146849932.1">
    <property type="nucleotide sequence ID" value="NZ_BKAG01000009.1"/>
</dbReference>
<accession>A0A512M6H5</accession>
<protein>
    <submittedName>
        <fullName evidence="1">Uncharacterized protein</fullName>
    </submittedName>
</protein>
<evidence type="ECO:0000313" key="2">
    <source>
        <dbReference type="Proteomes" id="UP000321577"/>
    </source>
</evidence>
<evidence type="ECO:0000313" key="1">
    <source>
        <dbReference type="EMBL" id="GEP42328.1"/>
    </source>
</evidence>
<dbReference type="AlphaFoldDB" id="A0A512M6H5"/>
<dbReference type="OrthoDB" id="196696at2"/>
<keyword evidence="2" id="KW-1185">Reference proteome</keyword>
<name>A0A512M6H5_9BACT</name>
<proteinExistence type="predicted"/>
<dbReference type="EMBL" id="BKAG01000009">
    <property type="protein sequence ID" value="GEP42328.1"/>
    <property type="molecule type" value="Genomic_DNA"/>
</dbReference>
<dbReference type="Proteomes" id="UP000321577">
    <property type="component" value="Unassembled WGS sequence"/>
</dbReference>
<reference evidence="1 2" key="1">
    <citation type="submission" date="2019-07" db="EMBL/GenBank/DDBJ databases">
        <title>Whole genome shotgun sequence of Brevifollis gellanilyticus NBRC 108608.</title>
        <authorList>
            <person name="Hosoyama A."/>
            <person name="Uohara A."/>
            <person name="Ohji S."/>
            <person name="Ichikawa N."/>
        </authorList>
    </citation>
    <scope>NUCLEOTIDE SEQUENCE [LARGE SCALE GENOMIC DNA]</scope>
    <source>
        <strain evidence="1 2">NBRC 108608</strain>
    </source>
</reference>
<sequence length="151" mass="16711">MKHRNSQRSRPRGSLLIEVSAALALTLALALLIMRASLLSISGNQWTIMQTLTDAYLSRESALANRLPFADLTDEQSSWPDLAVDPVPEQTVTLGRTAGGQAVNGTLKRFRTAEVSTVAEAQLSVWRLHSILTYRIGSQEYMKSRSTLRLQ</sequence>
<comment type="caution">
    <text evidence="1">The sequence shown here is derived from an EMBL/GenBank/DDBJ whole genome shotgun (WGS) entry which is preliminary data.</text>
</comment>
<organism evidence="1 2">
    <name type="scientific">Brevifollis gellanilyticus</name>
    <dbReference type="NCBI Taxonomy" id="748831"/>
    <lineage>
        <taxon>Bacteria</taxon>
        <taxon>Pseudomonadati</taxon>
        <taxon>Verrucomicrobiota</taxon>
        <taxon>Verrucomicrobiia</taxon>
        <taxon>Verrucomicrobiales</taxon>
        <taxon>Verrucomicrobiaceae</taxon>
    </lineage>
</organism>
<gene>
    <name evidence="1" type="ORF">BGE01nite_16190</name>
</gene>